<evidence type="ECO:0000313" key="2">
    <source>
        <dbReference type="Proteomes" id="UP000279600"/>
    </source>
</evidence>
<organism evidence="1 2">
    <name type="scientific">Nonlabens ponticola</name>
    <dbReference type="NCBI Taxonomy" id="2496866"/>
    <lineage>
        <taxon>Bacteria</taxon>
        <taxon>Pseudomonadati</taxon>
        <taxon>Bacteroidota</taxon>
        <taxon>Flavobacteriia</taxon>
        <taxon>Flavobacteriales</taxon>
        <taxon>Flavobacteriaceae</taxon>
        <taxon>Nonlabens</taxon>
    </lineage>
</organism>
<protein>
    <submittedName>
        <fullName evidence="1">Uncharacterized protein</fullName>
    </submittedName>
</protein>
<dbReference type="Proteomes" id="UP000279600">
    <property type="component" value="Chromosome"/>
</dbReference>
<reference evidence="1 2" key="1">
    <citation type="submission" date="2018-12" db="EMBL/GenBank/DDBJ databases">
        <title>Complete genome of Nonlabens sp. MJ115.</title>
        <authorList>
            <person name="Choi H.S."/>
            <person name="Jung J."/>
        </authorList>
    </citation>
    <scope>NUCLEOTIDE SEQUENCE [LARGE SCALE GENOMIC DNA]</scope>
    <source>
        <strain evidence="1 2">MJ115</strain>
    </source>
</reference>
<dbReference type="KEGG" id="noj:EJ995_07230"/>
<gene>
    <name evidence="1" type="ORF">EJ995_07230</name>
</gene>
<dbReference type="OrthoDB" id="933657at2"/>
<keyword evidence="2" id="KW-1185">Reference proteome</keyword>
<dbReference type="AlphaFoldDB" id="A0A3S9MYB6"/>
<proteinExistence type="predicted"/>
<sequence length="235" mass="26944">MKKLFSFLWKAIAAVLAVLVLGFLVLKLIYNDDVPQGESGKQADELALKMLDALNSHDFEKADYLEWTFRGVNHYQWYMQENQVTVSWDDKTVKLNTKNPGQSIATRNSTNLTGEQLQEAIDYALKKFNNDSFWMVAPYKVMDPGTKRELVVEDGVEKLLIKYTSGGSTPGDAYLWELDENYRPTSFKMWVSIIPLDGIEARWNDWYQTENGYYLANNKNVFGIEIPITGVSVTR</sequence>
<accession>A0A3S9MYB6</accession>
<evidence type="ECO:0000313" key="1">
    <source>
        <dbReference type="EMBL" id="AZQ44033.1"/>
    </source>
</evidence>
<dbReference type="RefSeq" id="WP_126447070.1">
    <property type="nucleotide sequence ID" value="NZ_CP034549.1"/>
</dbReference>
<name>A0A3S9MYB6_9FLAO</name>
<dbReference type="EMBL" id="CP034549">
    <property type="protein sequence ID" value="AZQ44033.1"/>
    <property type="molecule type" value="Genomic_DNA"/>
</dbReference>